<dbReference type="InterPro" id="IPR010016">
    <property type="entry name" value="PxpB"/>
</dbReference>
<protein>
    <submittedName>
        <fullName evidence="5">KipI family sensor histidine kinase inhibitor</fullName>
    </submittedName>
</protein>
<dbReference type="AlphaFoldDB" id="A0A852SRW1"/>
<keyword evidence="2" id="KW-0378">Hydrolase</keyword>
<dbReference type="GO" id="GO:0005524">
    <property type="term" value="F:ATP binding"/>
    <property type="evidence" value="ECO:0007669"/>
    <property type="project" value="UniProtKB-KW"/>
</dbReference>
<accession>A0A852SRW1</accession>
<dbReference type="InterPro" id="IPR029000">
    <property type="entry name" value="Cyclophilin-like_dom_sf"/>
</dbReference>
<dbReference type="InterPro" id="IPR003833">
    <property type="entry name" value="CT_C_D"/>
</dbReference>
<dbReference type="SUPFAM" id="SSF50891">
    <property type="entry name" value="Cyclophilin-like"/>
    <property type="match status" value="1"/>
</dbReference>
<sequence>MTGPGQTPESPPRLQLRALGGSALLAEVPDARSALTLYSRLRAQPSASPALDGVIDVVPAERTVLVTFDAARTDAARVRRGLEEAATAPVAPVAGAGQRRVEIPVTYDGPDLDDVARTLGLTVGELIALHTATRWTAAFIGFAPGFAYLMGDDEGRLALPRRATPRSAVPAGSVALAAGYCGVYPRESPGGWHLIGHTDAALWDSRRDDPALIAPGTVVGFVDAG</sequence>
<keyword evidence="6" id="KW-1185">Reference proteome</keyword>
<evidence type="ECO:0000259" key="4">
    <source>
        <dbReference type="SMART" id="SM00796"/>
    </source>
</evidence>
<dbReference type="Gene3D" id="3.30.1360.40">
    <property type="match status" value="1"/>
</dbReference>
<evidence type="ECO:0000256" key="3">
    <source>
        <dbReference type="ARBA" id="ARBA00022840"/>
    </source>
</evidence>
<evidence type="ECO:0000256" key="1">
    <source>
        <dbReference type="ARBA" id="ARBA00022741"/>
    </source>
</evidence>
<dbReference type="Proteomes" id="UP000549913">
    <property type="component" value="Unassembled WGS sequence"/>
</dbReference>
<organism evidence="5 6">
    <name type="scientific">Herbiconiux flava</name>
    <dbReference type="NCBI Taxonomy" id="881268"/>
    <lineage>
        <taxon>Bacteria</taxon>
        <taxon>Bacillati</taxon>
        <taxon>Actinomycetota</taxon>
        <taxon>Actinomycetes</taxon>
        <taxon>Micrococcales</taxon>
        <taxon>Microbacteriaceae</taxon>
        <taxon>Herbiconiux</taxon>
    </lineage>
</organism>
<keyword evidence="3" id="KW-0067">ATP-binding</keyword>
<evidence type="ECO:0000256" key="2">
    <source>
        <dbReference type="ARBA" id="ARBA00022801"/>
    </source>
</evidence>
<dbReference type="PANTHER" id="PTHR34698:SF2">
    <property type="entry name" value="5-OXOPROLINASE SUBUNIT B"/>
    <property type="match status" value="1"/>
</dbReference>
<dbReference type="RefSeq" id="WP_179548386.1">
    <property type="nucleotide sequence ID" value="NZ_BSEW01000002.1"/>
</dbReference>
<comment type="caution">
    <text evidence="5">The sequence shown here is derived from an EMBL/GenBank/DDBJ whole genome shotgun (WGS) entry which is preliminary data.</text>
</comment>
<dbReference type="Pfam" id="PF02682">
    <property type="entry name" value="CT_C_D"/>
    <property type="match status" value="1"/>
</dbReference>
<keyword evidence="1" id="KW-0547">Nucleotide-binding</keyword>
<reference evidence="5 6" key="1">
    <citation type="submission" date="2020-07" db="EMBL/GenBank/DDBJ databases">
        <title>Sequencing the genomes of 1000 actinobacteria strains.</title>
        <authorList>
            <person name="Klenk H.-P."/>
        </authorList>
    </citation>
    <scope>NUCLEOTIDE SEQUENCE [LARGE SCALE GENOMIC DNA]</scope>
    <source>
        <strain evidence="5 6">DSM 26474</strain>
    </source>
</reference>
<dbReference type="EMBL" id="JACCBM010000001">
    <property type="protein sequence ID" value="NYD71430.1"/>
    <property type="molecule type" value="Genomic_DNA"/>
</dbReference>
<evidence type="ECO:0000313" key="5">
    <source>
        <dbReference type="EMBL" id="NYD71430.1"/>
    </source>
</evidence>
<feature type="domain" description="Carboxyltransferase" evidence="4">
    <location>
        <begin position="14"/>
        <end position="213"/>
    </location>
</feature>
<dbReference type="GO" id="GO:0016787">
    <property type="term" value="F:hydrolase activity"/>
    <property type="evidence" value="ECO:0007669"/>
    <property type="project" value="UniProtKB-KW"/>
</dbReference>
<name>A0A852SRW1_9MICO</name>
<dbReference type="PANTHER" id="PTHR34698">
    <property type="entry name" value="5-OXOPROLINASE SUBUNIT B"/>
    <property type="match status" value="1"/>
</dbReference>
<proteinExistence type="predicted"/>
<gene>
    <name evidence="5" type="ORF">BJ984_002588</name>
</gene>
<dbReference type="SMART" id="SM00796">
    <property type="entry name" value="AHS1"/>
    <property type="match status" value="1"/>
</dbReference>
<dbReference type="Gene3D" id="2.40.100.10">
    <property type="entry name" value="Cyclophilin-like"/>
    <property type="match status" value="1"/>
</dbReference>
<evidence type="ECO:0000313" key="6">
    <source>
        <dbReference type="Proteomes" id="UP000549913"/>
    </source>
</evidence>
<dbReference type="SUPFAM" id="SSF160467">
    <property type="entry name" value="PH0987 N-terminal domain-like"/>
    <property type="match status" value="1"/>
</dbReference>